<feature type="transmembrane region" description="Helical" evidence="8">
    <location>
        <begin position="343"/>
        <end position="365"/>
    </location>
</feature>
<evidence type="ECO:0000313" key="9">
    <source>
        <dbReference type="EMBL" id="MFC3886460.1"/>
    </source>
</evidence>
<dbReference type="Proteomes" id="UP001595752">
    <property type="component" value="Unassembled WGS sequence"/>
</dbReference>
<feature type="transmembrane region" description="Helical" evidence="8">
    <location>
        <begin position="177"/>
        <end position="198"/>
    </location>
</feature>
<evidence type="ECO:0000256" key="6">
    <source>
        <dbReference type="ARBA" id="ARBA00022989"/>
    </source>
</evidence>
<feature type="transmembrane region" description="Helical" evidence="8">
    <location>
        <begin position="263"/>
        <end position="282"/>
    </location>
</feature>
<evidence type="ECO:0000256" key="7">
    <source>
        <dbReference type="ARBA" id="ARBA00023136"/>
    </source>
</evidence>
<feature type="transmembrane region" description="Helical" evidence="8">
    <location>
        <begin position="119"/>
        <end position="140"/>
    </location>
</feature>
<keyword evidence="6 8" id="KW-1133">Transmembrane helix</keyword>
<dbReference type="Pfam" id="PF03023">
    <property type="entry name" value="MurJ"/>
    <property type="match status" value="1"/>
</dbReference>
<dbReference type="InterPro" id="IPR051050">
    <property type="entry name" value="Lipid_II_flippase_MurJ/MviN"/>
</dbReference>
<feature type="transmembrane region" description="Helical" evidence="8">
    <location>
        <begin position="462"/>
        <end position="482"/>
    </location>
</feature>
<dbReference type="InterPro" id="IPR004268">
    <property type="entry name" value="MurJ"/>
</dbReference>
<reference evidence="10" key="1">
    <citation type="journal article" date="2019" name="Int. J. Syst. Evol. Microbiol.">
        <title>The Global Catalogue of Microorganisms (GCM) 10K type strain sequencing project: providing services to taxonomists for standard genome sequencing and annotation.</title>
        <authorList>
            <consortium name="The Broad Institute Genomics Platform"/>
            <consortium name="The Broad Institute Genome Sequencing Center for Infectious Disease"/>
            <person name="Wu L."/>
            <person name="Ma J."/>
        </authorList>
    </citation>
    <scope>NUCLEOTIDE SEQUENCE [LARGE SCALE GENOMIC DNA]</scope>
    <source>
        <strain evidence="10">CCUG 61889</strain>
    </source>
</reference>
<proteinExistence type="predicted"/>
<keyword evidence="3 8" id="KW-0812">Transmembrane</keyword>
<dbReference type="NCBIfam" id="TIGR01695">
    <property type="entry name" value="murJ_mviN"/>
    <property type="match status" value="1"/>
</dbReference>
<evidence type="ECO:0000256" key="2">
    <source>
        <dbReference type="ARBA" id="ARBA00022475"/>
    </source>
</evidence>
<keyword evidence="10" id="KW-1185">Reference proteome</keyword>
<feature type="transmembrane region" description="Helical" evidence="8">
    <location>
        <begin position="303"/>
        <end position="323"/>
    </location>
</feature>
<gene>
    <name evidence="9" type="primary">murJ</name>
    <name evidence="9" type="ORF">ACFOU2_24390</name>
</gene>
<dbReference type="PANTHER" id="PTHR47019">
    <property type="entry name" value="LIPID II FLIPPASE MURJ"/>
    <property type="match status" value="1"/>
</dbReference>
<feature type="transmembrane region" description="Helical" evidence="8">
    <location>
        <begin position="40"/>
        <end position="60"/>
    </location>
</feature>
<name>A0ABV8B9J9_9BACI</name>
<keyword evidence="4" id="KW-0133">Cell shape</keyword>
<sequence>MSKLRIASILLIISTLLLKFSSMLRDLVIANYFGSSHEADAYLAAMIIPNTLILFMLTGMKEAFLPSYYKYNALGKGFSHLTNIVKGTFWISLAISIVGMAVSPFITPLVYPKAEAVDVAVWTAVIYFASVFLVGINAVYEGYFDAQKKFSFSTFSQTSVVLATIGGTILLHDRLGIYSAALGYFIGTVISFLIKLMYLKPGKFMDWKQPMDRKEVSAFYLIFLPVGLTIAVGQVNLLINTIFSSRLEEGVVANLNYAFRLVNIPQAIFGVTIATIIFPLLAQAKTSNDMELFKKGIEKGLSFMFLFVAPTVTGMVLLMKEIVQVFYQRGEFDATSTALTSEYAVYYVGSVLFYSIQAVIAKGFYTLEKGHYMLRIGIISIICNIIFNAILVKTMGATGLALSFSLVGFVYSAITFSTLYKLSGGFSLSYVAKEYGKVFVATAVMVVVLLLIKGFMLSWNVYVYVAVMMVIGAVVYFAVLFLTRSQSMRELVNIKQFKRKASEGR</sequence>
<keyword evidence="7 8" id="KW-0472">Membrane</keyword>
<protein>
    <submittedName>
        <fullName evidence="9">Murein biosynthesis integral membrane protein MurJ</fullName>
    </submittedName>
</protein>
<dbReference type="PRINTS" id="PR01806">
    <property type="entry name" value="VIRFACTRMVIN"/>
</dbReference>
<feature type="transmembrane region" description="Helical" evidence="8">
    <location>
        <begin position="219"/>
        <end position="243"/>
    </location>
</feature>
<dbReference type="EMBL" id="JBHRZT010000073">
    <property type="protein sequence ID" value="MFC3886460.1"/>
    <property type="molecule type" value="Genomic_DNA"/>
</dbReference>
<feature type="transmembrane region" description="Helical" evidence="8">
    <location>
        <begin position="397"/>
        <end position="417"/>
    </location>
</feature>
<accession>A0ABV8B9J9</accession>
<keyword evidence="5" id="KW-0573">Peptidoglycan synthesis</keyword>
<evidence type="ECO:0000313" key="10">
    <source>
        <dbReference type="Proteomes" id="UP001595752"/>
    </source>
</evidence>
<dbReference type="RefSeq" id="WP_377918882.1">
    <property type="nucleotide sequence ID" value="NZ_JBHRZT010000073.1"/>
</dbReference>
<dbReference type="PANTHER" id="PTHR47019:SF1">
    <property type="entry name" value="LIPID II FLIPPASE MURJ"/>
    <property type="match status" value="1"/>
</dbReference>
<evidence type="ECO:0000256" key="8">
    <source>
        <dbReference type="SAM" id="Phobius"/>
    </source>
</evidence>
<feature type="transmembrane region" description="Helical" evidence="8">
    <location>
        <begin position="88"/>
        <end position="107"/>
    </location>
</feature>
<feature type="transmembrane region" description="Helical" evidence="8">
    <location>
        <begin position="438"/>
        <end position="456"/>
    </location>
</feature>
<evidence type="ECO:0000256" key="4">
    <source>
        <dbReference type="ARBA" id="ARBA00022960"/>
    </source>
</evidence>
<comment type="caution">
    <text evidence="9">The sequence shown here is derived from an EMBL/GenBank/DDBJ whole genome shotgun (WGS) entry which is preliminary data.</text>
</comment>
<evidence type="ECO:0000256" key="5">
    <source>
        <dbReference type="ARBA" id="ARBA00022984"/>
    </source>
</evidence>
<evidence type="ECO:0000256" key="1">
    <source>
        <dbReference type="ARBA" id="ARBA00004651"/>
    </source>
</evidence>
<feature type="transmembrane region" description="Helical" evidence="8">
    <location>
        <begin position="372"/>
        <end position="391"/>
    </location>
</feature>
<comment type="subcellular location">
    <subcellularLocation>
        <location evidence="1">Cell membrane</location>
        <topology evidence="1">Multi-pass membrane protein</topology>
    </subcellularLocation>
</comment>
<evidence type="ECO:0000256" key="3">
    <source>
        <dbReference type="ARBA" id="ARBA00022692"/>
    </source>
</evidence>
<keyword evidence="2" id="KW-1003">Cell membrane</keyword>
<organism evidence="9 10">
    <name type="scientific">Bacillus songklensis</name>
    <dbReference type="NCBI Taxonomy" id="1069116"/>
    <lineage>
        <taxon>Bacteria</taxon>
        <taxon>Bacillati</taxon>
        <taxon>Bacillota</taxon>
        <taxon>Bacilli</taxon>
        <taxon>Bacillales</taxon>
        <taxon>Bacillaceae</taxon>
        <taxon>Bacillus</taxon>
    </lineage>
</organism>
<feature type="transmembrane region" description="Helical" evidence="8">
    <location>
        <begin position="152"/>
        <end position="171"/>
    </location>
</feature>